<dbReference type="InterPro" id="IPR001005">
    <property type="entry name" value="SANT/Myb"/>
</dbReference>
<dbReference type="SUPFAM" id="SSF81383">
    <property type="entry name" value="F-box domain"/>
    <property type="match status" value="1"/>
</dbReference>
<dbReference type="Gene3D" id="1.20.1280.50">
    <property type="match status" value="1"/>
</dbReference>
<feature type="compositionally biased region" description="Acidic residues" evidence="1">
    <location>
        <begin position="1"/>
        <end position="17"/>
    </location>
</feature>
<dbReference type="Pfam" id="PF12937">
    <property type="entry name" value="F-box-like"/>
    <property type="match status" value="1"/>
</dbReference>
<dbReference type="PROSITE" id="PS50090">
    <property type="entry name" value="MYB_LIKE"/>
    <property type="match status" value="1"/>
</dbReference>
<accession>A0AB34J2H9</accession>
<organism evidence="3 4">
    <name type="scientific">Prymnesium parvum</name>
    <name type="common">Toxic golden alga</name>
    <dbReference type="NCBI Taxonomy" id="97485"/>
    <lineage>
        <taxon>Eukaryota</taxon>
        <taxon>Haptista</taxon>
        <taxon>Haptophyta</taxon>
        <taxon>Prymnesiophyceae</taxon>
        <taxon>Prymnesiales</taxon>
        <taxon>Prymnesiaceae</taxon>
        <taxon>Prymnesium</taxon>
    </lineage>
</organism>
<dbReference type="CDD" id="cd00167">
    <property type="entry name" value="SANT"/>
    <property type="match status" value="1"/>
</dbReference>
<dbReference type="SUPFAM" id="SSF46689">
    <property type="entry name" value="Homeodomain-like"/>
    <property type="match status" value="1"/>
</dbReference>
<comment type="caution">
    <text evidence="3">The sequence shown here is derived from an EMBL/GenBank/DDBJ whole genome shotgun (WGS) entry which is preliminary data.</text>
</comment>
<evidence type="ECO:0000313" key="3">
    <source>
        <dbReference type="EMBL" id="KAL1511858.1"/>
    </source>
</evidence>
<dbReference type="Gene3D" id="1.10.10.60">
    <property type="entry name" value="Homeodomain-like"/>
    <property type="match status" value="1"/>
</dbReference>
<feature type="compositionally biased region" description="Basic and acidic residues" evidence="1">
    <location>
        <begin position="34"/>
        <end position="105"/>
    </location>
</feature>
<feature type="region of interest" description="Disordered" evidence="1">
    <location>
        <begin position="1"/>
        <end position="113"/>
    </location>
</feature>
<dbReference type="AlphaFoldDB" id="A0AB34J2H9"/>
<dbReference type="InterPro" id="IPR009057">
    <property type="entry name" value="Homeodomain-like_sf"/>
</dbReference>
<dbReference type="EMBL" id="JBGBPQ010000013">
    <property type="protein sequence ID" value="KAL1511858.1"/>
    <property type="molecule type" value="Genomic_DNA"/>
</dbReference>
<keyword evidence="4" id="KW-1185">Reference proteome</keyword>
<sequence length="432" mass="48281">MPAPEPWEEEEAVEEESSAAVHDAVDPSSQEGADDQHEQLRLAAETRRRAEEEERRADEAWRQLHQKQAERAEQAAAEKARDARKARAAASEKKERAAEERRRGEQAWSAEGAVSRGIAPSLDAYDEIEGGWSAHEQAVLQDALRRYPAYPGDERWNKRERWTSIAAELPGRTAAEVLRRCRQLQAWARRRAGPPLLRLGTDGLLLILELLSPPDLCMCARVSKELLAICHHDALWLPLANALPSKWAYDREDRGDEPPWAFTLRVRKSLYGAWYKLQAHLAGQYPYLEEIGTLHGCKFTPHNGVLHHKIAYGAICELVQLEMKQQGALNANVYKAVAQQLVAHSVNPRSIVPPDLHMTIREIYKTCYPGFGAGTGSGAYAPGLQAGGSSTKASTSGAMLGKGVATMRKKVADEEMRKRLDTRHEFFNLIKH</sequence>
<dbReference type="InterPro" id="IPR001810">
    <property type="entry name" value="F-box_dom"/>
</dbReference>
<reference evidence="3 4" key="1">
    <citation type="journal article" date="2024" name="Science">
        <title>Giant polyketide synthase enzymes in the biosynthesis of giant marine polyether toxins.</title>
        <authorList>
            <person name="Fallon T.R."/>
            <person name="Shende V.V."/>
            <person name="Wierzbicki I.H."/>
            <person name="Pendleton A.L."/>
            <person name="Watervoot N.F."/>
            <person name="Auber R.P."/>
            <person name="Gonzalez D.J."/>
            <person name="Wisecaver J.H."/>
            <person name="Moore B.S."/>
        </authorList>
    </citation>
    <scope>NUCLEOTIDE SEQUENCE [LARGE SCALE GENOMIC DNA]</scope>
    <source>
        <strain evidence="3 4">12B1</strain>
    </source>
</reference>
<name>A0AB34J2H9_PRYPA</name>
<feature type="domain" description="Myb-like" evidence="2">
    <location>
        <begin position="129"/>
        <end position="180"/>
    </location>
</feature>
<gene>
    <name evidence="3" type="ORF">AB1Y20_005143</name>
</gene>
<evidence type="ECO:0000259" key="2">
    <source>
        <dbReference type="PROSITE" id="PS50090"/>
    </source>
</evidence>
<dbReference type="SMART" id="SM00717">
    <property type="entry name" value="SANT"/>
    <property type="match status" value="1"/>
</dbReference>
<dbReference type="Proteomes" id="UP001515480">
    <property type="component" value="Unassembled WGS sequence"/>
</dbReference>
<dbReference type="InterPro" id="IPR036047">
    <property type="entry name" value="F-box-like_dom_sf"/>
</dbReference>
<proteinExistence type="predicted"/>
<evidence type="ECO:0000313" key="4">
    <source>
        <dbReference type="Proteomes" id="UP001515480"/>
    </source>
</evidence>
<protein>
    <recommendedName>
        <fullName evidence="2">Myb-like domain-containing protein</fullName>
    </recommendedName>
</protein>
<evidence type="ECO:0000256" key="1">
    <source>
        <dbReference type="SAM" id="MobiDB-lite"/>
    </source>
</evidence>